<dbReference type="OrthoDB" id="285216at2"/>
<dbReference type="InterPro" id="IPR051815">
    <property type="entry name" value="Molybdate_resp_trans_reg"/>
</dbReference>
<evidence type="ECO:0000259" key="1">
    <source>
        <dbReference type="Pfam" id="PF00126"/>
    </source>
</evidence>
<reference evidence="3" key="1">
    <citation type="submission" date="2017-06" db="EMBL/GenBank/DDBJ databases">
        <title>Genome analysis of Fimbriiglobus ruber SP5, the first member of the order Planctomycetales with confirmed chitinolytic capability.</title>
        <authorList>
            <person name="Ravin N.V."/>
            <person name="Rakitin A.L."/>
            <person name="Ivanova A.A."/>
            <person name="Beletsky A.V."/>
            <person name="Kulichevskaya I.S."/>
            <person name="Mardanov A.V."/>
            <person name="Dedysh S.N."/>
        </authorList>
    </citation>
    <scope>NUCLEOTIDE SEQUENCE [LARGE SCALE GENOMIC DNA]</scope>
    <source>
        <strain evidence="3">SP5</strain>
    </source>
</reference>
<dbReference type="Gene3D" id="1.10.10.10">
    <property type="entry name" value="Winged helix-like DNA-binding domain superfamily/Winged helix DNA-binding domain"/>
    <property type="match status" value="1"/>
</dbReference>
<dbReference type="InterPro" id="IPR036390">
    <property type="entry name" value="WH_DNA-bd_sf"/>
</dbReference>
<protein>
    <submittedName>
        <fullName evidence="2">DNA-binding domain of ModE</fullName>
    </submittedName>
</protein>
<dbReference type="RefSeq" id="WP_088253955.1">
    <property type="nucleotide sequence ID" value="NZ_NIDE01000004.1"/>
</dbReference>
<dbReference type="GO" id="GO:0003677">
    <property type="term" value="F:DNA binding"/>
    <property type="evidence" value="ECO:0007669"/>
    <property type="project" value="UniProtKB-KW"/>
</dbReference>
<dbReference type="SUPFAM" id="SSF46785">
    <property type="entry name" value="Winged helix' DNA-binding domain"/>
    <property type="match status" value="1"/>
</dbReference>
<evidence type="ECO:0000313" key="3">
    <source>
        <dbReference type="Proteomes" id="UP000214646"/>
    </source>
</evidence>
<organism evidence="2 3">
    <name type="scientific">Fimbriiglobus ruber</name>
    <dbReference type="NCBI Taxonomy" id="1908690"/>
    <lineage>
        <taxon>Bacteria</taxon>
        <taxon>Pseudomonadati</taxon>
        <taxon>Planctomycetota</taxon>
        <taxon>Planctomycetia</taxon>
        <taxon>Gemmatales</taxon>
        <taxon>Gemmataceae</taxon>
        <taxon>Fimbriiglobus</taxon>
    </lineage>
</organism>
<comment type="caution">
    <text evidence="2">The sequence shown here is derived from an EMBL/GenBank/DDBJ whole genome shotgun (WGS) entry which is preliminary data.</text>
</comment>
<feature type="domain" description="HTH lysR-type" evidence="1">
    <location>
        <begin position="29"/>
        <end position="89"/>
    </location>
</feature>
<dbReference type="InterPro" id="IPR000847">
    <property type="entry name" value="LysR_HTH_N"/>
</dbReference>
<dbReference type="InterPro" id="IPR036388">
    <property type="entry name" value="WH-like_DNA-bd_sf"/>
</dbReference>
<accession>A0A225E3S2</accession>
<dbReference type="AlphaFoldDB" id="A0A225E3S2"/>
<evidence type="ECO:0000313" key="2">
    <source>
        <dbReference type="EMBL" id="OWK43047.1"/>
    </source>
</evidence>
<dbReference type="PANTHER" id="PTHR30432:SF1">
    <property type="entry name" value="DNA-BINDING TRANSCRIPTIONAL DUAL REGULATOR MODE"/>
    <property type="match status" value="1"/>
</dbReference>
<name>A0A225E3S2_9BACT</name>
<proteinExistence type="predicted"/>
<sequence>MPGKKAGWGLKVRFWVERDGRTVLGPGRVELLEHIDRQRSISAAAKQMNMSYRRAWELVRNINEAAGVPLVEAITGGPGGGGATVTPQGHEALRLYRELAARFARSAKDAELSDNPLVVPPSQE</sequence>
<keyword evidence="2" id="KW-0238">DNA-binding</keyword>
<dbReference type="PANTHER" id="PTHR30432">
    <property type="entry name" value="TRANSCRIPTIONAL REGULATOR MODE"/>
    <property type="match status" value="1"/>
</dbReference>
<dbReference type="Proteomes" id="UP000214646">
    <property type="component" value="Unassembled WGS sequence"/>
</dbReference>
<dbReference type="GO" id="GO:0003700">
    <property type="term" value="F:DNA-binding transcription factor activity"/>
    <property type="evidence" value="ECO:0007669"/>
    <property type="project" value="InterPro"/>
</dbReference>
<dbReference type="Pfam" id="PF00126">
    <property type="entry name" value="HTH_1"/>
    <property type="match status" value="1"/>
</dbReference>
<dbReference type="EMBL" id="NIDE01000004">
    <property type="protein sequence ID" value="OWK43047.1"/>
    <property type="molecule type" value="Genomic_DNA"/>
</dbReference>
<gene>
    <name evidence="2" type="ORF">FRUB_02646</name>
</gene>
<keyword evidence="3" id="KW-1185">Reference proteome</keyword>